<accession>A0A6C0CHT8</accession>
<dbReference type="AlphaFoldDB" id="A0A6C0CHT8"/>
<reference evidence="1" key="1">
    <citation type="journal article" date="2020" name="Nature">
        <title>Giant virus diversity and host interactions through global metagenomics.</title>
        <authorList>
            <person name="Schulz F."/>
            <person name="Roux S."/>
            <person name="Paez-Espino D."/>
            <person name="Jungbluth S."/>
            <person name="Walsh D.A."/>
            <person name="Denef V.J."/>
            <person name="McMahon K.D."/>
            <person name="Konstantinidis K.T."/>
            <person name="Eloe-Fadrosh E.A."/>
            <person name="Kyrpides N.C."/>
            <person name="Woyke T."/>
        </authorList>
    </citation>
    <scope>NUCLEOTIDE SEQUENCE</scope>
    <source>
        <strain evidence="1">GVMAG-M-3300020728-1</strain>
    </source>
</reference>
<proteinExistence type="predicted"/>
<protein>
    <submittedName>
        <fullName evidence="1">Uncharacterized protein</fullName>
    </submittedName>
</protein>
<sequence length="134" mass="15214">MYGQRHASKSGITGYTGLFWGSVRNEDGSTLEYASDYFFEVEDNGKEAWDIINDKLHCQLQTQIGKVDFNKYHWQCGFGGDEMDGLLDFWLPTQIACPPDMHFTILGKNYVMSFIYGGDDLGLGSEKEDEDNDD</sequence>
<evidence type="ECO:0000313" key="1">
    <source>
        <dbReference type="EMBL" id="QHT03214.1"/>
    </source>
</evidence>
<organism evidence="1">
    <name type="scientific">viral metagenome</name>
    <dbReference type="NCBI Taxonomy" id="1070528"/>
    <lineage>
        <taxon>unclassified sequences</taxon>
        <taxon>metagenomes</taxon>
        <taxon>organismal metagenomes</taxon>
    </lineage>
</organism>
<dbReference type="EMBL" id="MN739407">
    <property type="protein sequence ID" value="QHT03214.1"/>
    <property type="molecule type" value="Genomic_DNA"/>
</dbReference>
<name>A0A6C0CHT8_9ZZZZ</name>